<dbReference type="AlphaFoldDB" id="A0A6C0B9Z4"/>
<organism evidence="1">
    <name type="scientific">viral metagenome</name>
    <dbReference type="NCBI Taxonomy" id="1070528"/>
    <lineage>
        <taxon>unclassified sequences</taxon>
        <taxon>metagenomes</taxon>
        <taxon>organismal metagenomes</taxon>
    </lineage>
</organism>
<sequence length="154" mass="18067">MENIEHCIASMLEYQKMNNIKGYCIPNTQYLYNIATKYFPHNSVKAQAVLCFVYDDSNELIKRIVHMVLTIDGILYDPSYELYSLKNVSYFTNIEDLKQTINIETISKDTLDTFTRFQKYATMINNEISLIKITTNYSDYYNKQSKYIAIANNL</sequence>
<proteinExistence type="predicted"/>
<dbReference type="EMBL" id="MN739103">
    <property type="protein sequence ID" value="QHS88862.1"/>
    <property type="molecule type" value="Genomic_DNA"/>
</dbReference>
<protein>
    <submittedName>
        <fullName evidence="1">Uncharacterized protein</fullName>
    </submittedName>
</protein>
<accession>A0A6C0B9Z4</accession>
<name>A0A6C0B9Z4_9ZZZZ</name>
<evidence type="ECO:0000313" key="1">
    <source>
        <dbReference type="EMBL" id="QHS88862.1"/>
    </source>
</evidence>
<reference evidence="1" key="1">
    <citation type="journal article" date="2020" name="Nature">
        <title>Giant virus diversity and host interactions through global metagenomics.</title>
        <authorList>
            <person name="Schulz F."/>
            <person name="Roux S."/>
            <person name="Paez-Espino D."/>
            <person name="Jungbluth S."/>
            <person name="Walsh D.A."/>
            <person name="Denef V.J."/>
            <person name="McMahon K.D."/>
            <person name="Konstantinidis K.T."/>
            <person name="Eloe-Fadrosh E.A."/>
            <person name="Kyrpides N.C."/>
            <person name="Woyke T."/>
        </authorList>
    </citation>
    <scope>NUCLEOTIDE SEQUENCE</scope>
    <source>
        <strain evidence="1">GVMAG-M-3300010158-59</strain>
    </source>
</reference>